<comment type="caution">
    <text evidence="1">The sequence shown here is derived from an EMBL/GenBank/DDBJ whole genome shotgun (WGS) entry which is preliminary data.</text>
</comment>
<dbReference type="Proteomes" id="UP001152872">
    <property type="component" value="Unassembled WGS sequence"/>
</dbReference>
<protein>
    <submittedName>
        <fullName evidence="1">Uncharacterized protein</fullName>
    </submittedName>
</protein>
<gene>
    <name evidence="1" type="ORF">FEV09_24045</name>
</gene>
<dbReference type="EMBL" id="VBTY01000462">
    <property type="protein sequence ID" value="MDG3497584.1"/>
    <property type="molecule type" value="Genomic_DNA"/>
</dbReference>
<sequence>MTVLDIRPVEEVPKLLEAIAKVSIGFSVPEIWTHRKKMVARF</sequence>
<organism evidence="1 2">
    <name type="scientific">Pseudanabaena catenata USMAC16</name>
    <dbReference type="NCBI Taxonomy" id="1855837"/>
    <lineage>
        <taxon>Bacteria</taxon>
        <taxon>Bacillati</taxon>
        <taxon>Cyanobacteriota</taxon>
        <taxon>Cyanophyceae</taxon>
        <taxon>Pseudanabaenales</taxon>
        <taxon>Pseudanabaenaceae</taxon>
        <taxon>Pseudanabaena</taxon>
    </lineage>
</organism>
<proteinExistence type="predicted"/>
<name>A0A9X4MDF7_9CYAN</name>
<accession>A0A9X4MDF7</accession>
<keyword evidence="2" id="KW-1185">Reference proteome</keyword>
<dbReference type="RefSeq" id="WP_009629840.1">
    <property type="nucleotide sequence ID" value="NZ_VBTY01000462.1"/>
</dbReference>
<evidence type="ECO:0000313" key="2">
    <source>
        <dbReference type="Proteomes" id="UP001152872"/>
    </source>
</evidence>
<evidence type="ECO:0000313" key="1">
    <source>
        <dbReference type="EMBL" id="MDG3497584.1"/>
    </source>
</evidence>
<dbReference type="AlphaFoldDB" id="A0A9X4MDF7"/>
<reference evidence="1" key="1">
    <citation type="submission" date="2019-05" db="EMBL/GenBank/DDBJ databases">
        <title>Whole genome sequencing of Pseudanabaena catenata USMAC16.</title>
        <authorList>
            <person name="Khan Z."/>
            <person name="Omar W.M."/>
            <person name="Convey P."/>
            <person name="Merican F."/>
            <person name="Najimudin N."/>
        </authorList>
    </citation>
    <scope>NUCLEOTIDE SEQUENCE</scope>
    <source>
        <strain evidence="1">USMAC16</strain>
    </source>
</reference>